<keyword evidence="2" id="KW-0548">Nucleotidyltransferase</keyword>
<sequence length="124" mass="13876">MQAKRAQCESGNDSDFRVSSDGCLMFHDKIFVPKDDKLIRKILHEAHSGCLSVHLGSTKMYNDLKKLYWWPDMERDISDRASSTLGVISTGDGSRVKVGSNRNGFCNGVTYESKKERCCVGYCG</sequence>
<accession>A0A5B6UU38</accession>
<comment type="caution">
    <text evidence="2">The sequence shown here is derived from an EMBL/GenBank/DDBJ whole genome shotgun (WGS) entry which is preliminary data.</text>
</comment>
<organism evidence="2 3">
    <name type="scientific">Gossypium australe</name>
    <dbReference type="NCBI Taxonomy" id="47621"/>
    <lineage>
        <taxon>Eukaryota</taxon>
        <taxon>Viridiplantae</taxon>
        <taxon>Streptophyta</taxon>
        <taxon>Embryophyta</taxon>
        <taxon>Tracheophyta</taxon>
        <taxon>Spermatophyta</taxon>
        <taxon>Magnoliopsida</taxon>
        <taxon>eudicotyledons</taxon>
        <taxon>Gunneridae</taxon>
        <taxon>Pentapetalae</taxon>
        <taxon>rosids</taxon>
        <taxon>malvids</taxon>
        <taxon>Malvales</taxon>
        <taxon>Malvaceae</taxon>
        <taxon>Malvoideae</taxon>
        <taxon>Gossypium</taxon>
    </lineage>
</organism>
<proteinExistence type="predicted"/>
<feature type="domain" description="Integrase zinc-binding" evidence="1">
    <location>
        <begin position="35"/>
        <end position="79"/>
    </location>
</feature>
<keyword evidence="3" id="KW-1185">Reference proteome</keyword>
<dbReference type="Gene3D" id="1.10.340.70">
    <property type="match status" value="1"/>
</dbReference>
<evidence type="ECO:0000313" key="3">
    <source>
        <dbReference type="Proteomes" id="UP000325315"/>
    </source>
</evidence>
<dbReference type="InterPro" id="IPR041588">
    <property type="entry name" value="Integrase_H2C2"/>
</dbReference>
<reference evidence="3" key="1">
    <citation type="journal article" date="2019" name="Plant Biotechnol. J.">
        <title>Genome sequencing of the Australian wild diploid species Gossypium australe highlights disease resistance and delayed gland morphogenesis.</title>
        <authorList>
            <person name="Cai Y."/>
            <person name="Cai X."/>
            <person name="Wang Q."/>
            <person name="Wang P."/>
            <person name="Zhang Y."/>
            <person name="Cai C."/>
            <person name="Xu Y."/>
            <person name="Wang K."/>
            <person name="Zhou Z."/>
            <person name="Wang C."/>
            <person name="Geng S."/>
            <person name="Li B."/>
            <person name="Dong Q."/>
            <person name="Hou Y."/>
            <person name="Wang H."/>
            <person name="Ai P."/>
            <person name="Liu Z."/>
            <person name="Yi F."/>
            <person name="Sun M."/>
            <person name="An G."/>
            <person name="Cheng J."/>
            <person name="Zhang Y."/>
            <person name="Shi Q."/>
            <person name="Xie Y."/>
            <person name="Shi X."/>
            <person name="Chang Y."/>
            <person name="Huang F."/>
            <person name="Chen Y."/>
            <person name="Hong S."/>
            <person name="Mi L."/>
            <person name="Sun Q."/>
            <person name="Zhang L."/>
            <person name="Zhou B."/>
            <person name="Peng R."/>
            <person name="Zhang X."/>
            <person name="Liu F."/>
        </authorList>
    </citation>
    <scope>NUCLEOTIDE SEQUENCE [LARGE SCALE GENOMIC DNA]</scope>
    <source>
        <strain evidence="3">cv. PA1801</strain>
    </source>
</reference>
<evidence type="ECO:0000313" key="2">
    <source>
        <dbReference type="EMBL" id="KAA3461600.1"/>
    </source>
</evidence>
<dbReference type="EMBL" id="SMMG02000009">
    <property type="protein sequence ID" value="KAA3461600.1"/>
    <property type="molecule type" value="Genomic_DNA"/>
</dbReference>
<name>A0A5B6UU38_9ROSI</name>
<keyword evidence="2" id="KW-0695">RNA-directed DNA polymerase</keyword>
<protein>
    <submittedName>
        <fullName evidence="2">Reverse transcriptase</fullName>
    </submittedName>
</protein>
<evidence type="ECO:0000259" key="1">
    <source>
        <dbReference type="Pfam" id="PF17921"/>
    </source>
</evidence>
<keyword evidence="2" id="KW-0808">Transferase</keyword>
<dbReference type="OrthoDB" id="1909122at2759"/>
<dbReference type="Proteomes" id="UP000325315">
    <property type="component" value="Unassembled WGS sequence"/>
</dbReference>
<dbReference type="AlphaFoldDB" id="A0A5B6UU38"/>
<dbReference type="Pfam" id="PF17921">
    <property type="entry name" value="Integrase_H2C2"/>
    <property type="match status" value="1"/>
</dbReference>
<dbReference type="GO" id="GO:0003964">
    <property type="term" value="F:RNA-directed DNA polymerase activity"/>
    <property type="evidence" value="ECO:0007669"/>
    <property type="project" value="UniProtKB-KW"/>
</dbReference>
<gene>
    <name evidence="2" type="ORF">EPI10_028159</name>
</gene>